<gene>
    <name evidence="1" type="ORF">CR513_17511</name>
</gene>
<reference evidence="1" key="1">
    <citation type="submission" date="2018-05" db="EMBL/GenBank/DDBJ databases">
        <title>Draft genome of Mucuna pruriens seed.</title>
        <authorList>
            <person name="Nnadi N.E."/>
            <person name="Vos R."/>
            <person name="Hasami M.H."/>
            <person name="Devisetty U.K."/>
            <person name="Aguiy J.C."/>
        </authorList>
    </citation>
    <scope>NUCLEOTIDE SEQUENCE [LARGE SCALE GENOMIC DNA]</scope>
    <source>
        <strain evidence="1">JCA_2017</strain>
    </source>
</reference>
<proteinExistence type="predicted"/>
<accession>A0A371H9N0</accession>
<evidence type="ECO:0000313" key="2">
    <source>
        <dbReference type="Proteomes" id="UP000257109"/>
    </source>
</evidence>
<sequence length="123" mass="14052">MEGPYQGDGGACTGINMMVPRTPTNTSPNMGEEELHRSFMARFFDVSVKIHNPNPEIAFHSMFMTLKVKSFPDNMCRDPPTNIEDLRTRATNYIQMEEMTEFYNSVCARKVLNPVQPQRTQTS</sequence>
<comment type="caution">
    <text evidence="1">The sequence shown here is derived from an EMBL/GenBank/DDBJ whole genome shotgun (WGS) entry which is preliminary data.</text>
</comment>
<evidence type="ECO:0008006" key="3">
    <source>
        <dbReference type="Google" id="ProtNLM"/>
    </source>
</evidence>
<feature type="non-terminal residue" evidence="1">
    <location>
        <position position="1"/>
    </location>
</feature>
<dbReference type="Proteomes" id="UP000257109">
    <property type="component" value="Unassembled WGS sequence"/>
</dbReference>
<name>A0A371H9N0_MUCPR</name>
<keyword evidence="2" id="KW-1185">Reference proteome</keyword>
<protein>
    <recommendedName>
        <fullName evidence="3">Retrotransposon gag domain-containing protein</fullName>
    </recommendedName>
</protein>
<dbReference type="OrthoDB" id="786383at2759"/>
<evidence type="ECO:0000313" key="1">
    <source>
        <dbReference type="EMBL" id="RDX99436.1"/>
    </source>
</evidence>
<organism evidence="1 2">
    <name type="scientific">Mucuna pruriens</name>
    <name type="common">Velvet bean</name>
    <name type="synonym">Dolichos pruriens</name>
    <dbReference type="NCBI Taxonomy" id="157652"/>
    <lineage>
        <taxon>Eukaryota</taxon>
        <taxon>Viridiplantae</taxon>
        <taxon>Streptophyta</taxon>
        <taxon>Embryophyta</taxon>
        <taxon>Tracheophyta</taxon>
        <taxon>Spermatophyta</taxon>
        <taxon>Magnoliopsida</taxon>
        <taxon>eudicotyledons</taxon>
        <taxon>Gunneridae</taxon>
        <taxon>Pentapetalae</taxon>
        <taxon>rosids</taxon>
        <taxon>fabids</taxon>
        <taxon>Fabales</taxon>
        <taxon>Fabaceae</taxon>
        <taxon>Papilionoideae</taxon>
        <taxon>50 kb inversion clade</taxon>
        <taxon>NPAAA clade</taxon>
        <taxon>indigoferoid/millettioid clade</taxon>
        <taxon>Phaseoleae</taxon>
        <taxon>Mucuna</taxon>
    </lineage>
</organism>
<dbReference type="EMBL" id="QJKJ01003229">
    <property type="protein sequence ID" value="RDX99436.1"/>
    <property type="molecule type" value="Genomic_DNA"/>
</dbReference>
<dbReference type="AlphaFoldDB" id="A0A371H9N0"/>